<dbReference type="GO" id="GO:0004674">
    <property type="term" value="F:protein serine/threonine kinase activity"/>
    <property type="evidence" value="ECO:0007669"/>
    <property type="project" value="UniProtKB-KW"/>
</dbReference>
<evidence type="ECO:0000256" key="7">
    <source>
        <dbReference type="ARBA" id="ARBA00047899"/>
    </source>
</evidence>
<dbReference type="Gene3D" id="1.10.510.10">
    <property type="entry name" value="Transferase(Phosphotransferase) domain 1"/>
    <property type="match status" value="1"/>
</dbReference>
<dbReference type="Pfam" id="PF00069">
    <property type="entry name" value="Pkinase"/>
    <property type="match status" value="1"/>
</dbReference>
<gene>
    <name evidence="14" type="ORF">UY3_08222</name>
</gene>
<evidence type="ECO:0000256" key="1">
    <source>
        <dbReference type="ARBA" id="ARBA00012513"/>
    </source>
</evidence>
<dbReference type="Gene3D" id="1.25.10.10">
    <property type="entry name" value="Leucine-rich Repeat Variant"/>
    <property type="match status" value="1"/>
</dbReference>
<proteinExistence type="predicted"/>
<dbReference type="SUPFAM" id="SSF48371">
    <property type="entry name" value="ARM repeat"/>
    <property type="match status" value="1"/>
</dbReference>
<dbReference type="Proteomes" id="UP000031443">
    <property type="component" value="Unassembled WGS sequence"/>
</dbReference>
<dbReference type="Pfam" id="PF05477">
    <property type="entry name" value="SURF2"/>
    <property type="match status" value="1"/>
</dbReference>
<organism evidence="14 15">
    <name type="scientific">Chelonia mydas</name>
    <name type="common">Green sea-turtle</name>
    <name type="synonym">Chelonia agassizi</name>
    <dbReference type="NCBI Taxonomy" id="8469"/>
    <lineage>
        <taxon>Eukaryota</taxon>
        <taxon>Metazoa</taxon>
        <taxon>Chordata</taxon>
        <taxon>Craniata</taxon>
        <taxon>Vertebrata</taxon>
        <taxon>Euteleostomi</taxon>
        <taxon>Archelosauria</taxon>
        <taxon>Testudinata</taxon>
        <taxon>Testudines</taxon>
        <taxon>Cryptodira</taxon>
        <taxon>Durocryptodira</taxon>
        <taxon>Americhelydia</taxon>
        <taxon>Chelonioidea</taxon>
        <taxon>Cheloniidae</taxon>
        <taxon>Chelonia</taxon>
    </lineage>
</organism>
<keyword evidence="6" id="KW-0067">ATP-binding</keyword>
<dbReference type="FunFam" id="1.25.10.10:FF:000579">
    <property type="entry name" value="Serine/threonine kinase like domain containing 1"/>
    <property type="match status" value="1"/>
</dbReference>
<evidence type="ECO:0000313" key="15">
    <source>
        <dbReference type="Proteomes" id="UP000031443"/>
    </source>
</evidence>
<dbReference type="PANTHER" id="PTHR24363">
    <property type="entry name" value="SERINE/THREONINE PROTEIN KINASE"/>
    <property type="match status" value="1"/>
</dbReference>
<evidence type="ECO:0000256" key="12">
    <source>
        <dbReference type="SAM" id="MobiDB-lite"/>
    </source>
</evidence>
<feature type="compositionally biased region" description="Acidic residues" evidence="12">
    <location>
        <begin position="118"/>
        <end position="130"/>
    </location>
</feature>
<evidence type="ECO:0000256" key="8">
    <source>
        <dbReference type="ARBA" id="ARBA00048679"/>
    </source>
</evidence>
<protein>
    <recommendedName>
        <fullName evidence="9">Serine/threonine kinase-like domain-containing protein STKLD1</fullName>
        <ecNumber evidence="1">2.7.11.1</ecNumber>
    </recommendedName>
    <alternativeName>
        <fullName evidence="11">Serine/threonine kinase-like domain-containing protein 1</fullName>
    </alternativeName>
    <alternativeName>
        <fullName evidence="10">Sugen kinase 071</fullName>
    </alternativeName>
</protein>
<feature type="compositionally biased region" description="Basic and acidic residues" evidence="12">
    <location>
        <begin position="139"/>
        <end position="153"/>
    </location>
</feature>
<keyword evidence="15" id="KW-1185">Reference proteome</keyword>
<dbReference type="InterPro" id="IPR016024">
    <property type="entry name" value="ARM-type_fold"/>
</dbReference>
<evidence type="ECO:0000256" key="5">
    <source>
        <dbReference type="ARBA" id="ARBA00022777"/>
    </source>
</evidence>
<dbReference type="InterPro" id="IPR011009">
    <property type="entry name" value="Kinase-like_dom_sf"/>
</dbReference>
<accession>M7BGA4</accession>
<evidence type="ECO:0000256" key="4">
    <source>
        <dbReference type="ARBA" id="ARBA00022741"/>
    </source>
</evidence>
<evidence type="ECO:0000256" key="6">
    <source>
        <dbReference type="ARBA" id="ARBA00022840"/>
    </source>
</evidence>
<feature type="region of interest" description="Disordered" evidence="12">
    <location>
        <begin position="93"/>
        <end position="193"/>
    </location>
</feature>
<dbReference type="GO" id="GO:0005524">
    <property type="term" value="F:ATP binding"/>
    <property type="evidence" value="ECO:0007669"/>
    <property type="project" value="UniProtKB-KW"/>
</dbReference>
<reference evidence="15" key="1">
    <citation type="journal article" date="2013" name="Nat. Genet.">
        <title>The draft genomes of soft-shell turtle and green sea turtle yield insights into the development and evolution of the turtle-specific body plan.</title>
        <authorList>
            <person name="Wang Z."/>
            <person name="Pascual-Anaya J."/>
            <person name="Zadissa A."/>
            <person name="Li W."/>
            <person name="Niimura Y."/>
            <person name="Huang Z."/>
            <person name="Li C."/>
            <person name="White S."/>
            <person name="Xiong Z."/>
            <person name="Fang D."/>
            <person name="Wang B."/>
            <person name="Ming Y."/>
            <person name="Chen Y."/>
            <person name="Zheng Y."/>
            <person name="Kuraku S."/>
            <person name="Pignatelli M."/>
            <person name="Herrero J."/>
            <person name="Beal K."/>
            <person name="Nozawa M."/>
            <person name="Li Q."/>
            <person name="Wang J."/>
            <person name="Zhang H."/>
            <person name="Yu L."/>
            <person name="Shigenobu S."/>
            <person name="Wang J."/>
            <person name="Liu J."/>
            <person name="Flicek P."/>
            <person name="Searle S."/>
            <person name="Wang J."/>
            <person name="Kuratani S."/>
            <person name="Yin Y."/>
            <person name="Aken B."/>
            <person name="Zhang G."/>
            <person name="Irie N."/>
        </authorList>
    </citation>
    <scope>NUCLEOTIDE SEQUENCE [LARGE SCALE GENOMIC DNA]</scope>
</reference>
<dbReference type="PROSITE" id="PS50011">
    <property type="entry name" value="PROTEIN_KINASE_DOM"/>
    <property type="match status" value="1"/>
</dbReference>
<dbReference type="EMBL" id="KB532021">
    <property type="protein sequence ID" value="EMP34645.1"/>
    <property type="molecule type" value="Genomic_DNA"/>
</dbReference>
<dbReference type="InterPro" id="IPR000719">
    <property type="entry name" value="Prot_kinase_dom"/>
</dbReference>
<dbReference type="FunFam" id="1.10.510.10:FF:001115">
    <property type="entry name" value="Serine/threonine kinase like domain containing 1"/>
    <property type="match status" value="1"/>
</dbReference>
<dbReference type="EC" id="2.7.11.1" evidence="1"/>
<name>M7BGA4_CHEMY</name>
<keyword evidence="4" id="KW-0547">Nucleotide-binding</keyword>
<dbReference type="AlphaFoldDB" id="M7BGA4"/>
<evidence type="ECO:0000259" key="13">
    <source>
        <dbReference type="PROSITE" id="PS50011"/>
    </source>
</evidence>
<dbReference type="InterPro" id="IPR008833">
    <property type="entry name" value="Surf2"/>
</dbReference>
<evidence type="ECO:0000256" key="11">
    <source>
        <dbReference type="ARBA" id="ARBA00081628"/>
    </source>
</evidence>
<sequence>MPELQAYTSGKKYLRLIKTAKAFDYSEFEPHIVPSTKNPHQLFCKLTLRHINRLPEHVLRHVQGRRYQRALKKYEECQKEGVEYIPACLLQKRQRRRDDQAEGSRQPRRKGEFWEPMSSEEEEDDTDDSMSDLYPSELFPEKRPVVQGDREGGDDFVTDSEEDGAKPAEENSSMNGEESEKMDETRRAGNKRGKVLEQLEPGALGTMLVVELKTVKEGAGRKYVLKQVECVDEQQANNALKEAMDLLKLQHSNICIYKELFITWDNKISSLFLCLVMQHSSQGDLSSLIKAKRKKREKVEDMVIQKFLGQMVDALFYIHKQNVFHRNLKPSNILLTDEVSFMLCDFSVETLMTDEMKWKIRVEEDPDSKSCMSPEALCFSFSEKSDIWSLGCILLDMMTCFFLSVKETNSLLRDIRKDTSSLERVLTLMQKGNKDIQPLSPILLMMLQIQPSMRPSAKDLVDIPHVMECLALAGSSLSKQEKTLPSAIVDVLLEGGIGSVLEFMETYWDIEQAQAKAIKRLASLLDENAFMYLLELLDPVTCAMRTHIGSLELQLDGCRLLLDIIGQALQQNVDVEMLVGEEGINSLLKTMRTYSENEELLSMICTLLMMISASEMAAEALRKAGVITDVLSIISNFPQNRQICLSCSGILWSLAVNESNMGQASLKNAVQIITGVLQEHRENGEVVESACSALWVLTLQGCLTENQYEPTTLLLLDALRMNPERPVLVKNTCLALASLLRISELSAFRFIVTDTKGSGISLIKDSYHFHCDDPEVVENICMLINEMVQYDDIVVEMISQNMKELLTEMRVKFTSSMEIITLVDSALLKLRK</sequence>
<comment type="catalytic activity">
    <reaction evidence="7">
        <text>L-threonyl-[protein] + ATP = O-phospho-L-threonyl-[protein] + ADP + H(+)</text>
        <dbReference type="Rhea" id="RHEA:46608"/>
        <dbReference type="Rhea" id="RHEA-COMP:11060"/>
        <dbReference type="Rhea" id="RHEA-COMP:11605"/>
        <dbReference type="ChEBI" id="CHEBI:15378"/>
        <dbReference type="ChEBI" id="CHEBI:30013"/>
        <dbReference type="ChEBI" id="CHEBI:30616"/>
        <dbReference type="ChEBI" id="CHEBI:61977"/>
        <dbReference type="ChEBI" id="CHEBI:456216"/>
        <dbReference type="EC" id="2.7.11.1"/>
    </reaction>
</comment>
<dbReference type="PANTHER" id="PTHR24363:SF0">
    <property type="entry name" value="SERINE_THREONINE KINASE LIKE DOMAIN CONTAINING 1"/>
    <property type="match status" value="1"/>
</dbReference>
<dbReference type="SUPFAM" id="SSF56112">
    <property type="entry name" value="Protein kinase-like (PK-like)"/>
    <property type="match status" value="1"/>
</dbReference>
<comment type="catalytic activity">
    <reaction evidence="8">
        <text>L-seryl-[protein] + ATP = O-phospho-L-seryl-[protein] + ADP + H(+)</text>
        <dbReference type="Rhea" id="RHEA:17989"/>
        <dbReference type="Rhea" id="RHEA-COMP:9863"/>
        <dbReference type="Rhea" id="RHEA-COMP:11604"/>
        <dbReference type="ChEBI" id="CHEBI:15378"/>
        <dbReference type="ChEBI" id="CHEBI:29999"/>
        <dbReference type="ChEBI" id="CHEBI:30616"/>
        <dbReference type="ChEBI" id="CHEBI:83421"/>
        <dbReference type="ChEBI" id="CHEBI:456216"/>
        <dbReference type="EC" id="2.7.11.1"/>
    </reaction>
</comment>
<dbReference type="STRING" id="8469.M7BGA4"/>
<keyword evidence="3" id="KW-0808">Transferase</keyword>
<evidence type="ECO:0000256" key="2">
    <source>
        <dbReference type="ARBA" id="ARBA00022527"/>
    </source>
</evidence>
<keyword evidence="2" id="KW-0723">Serine/threonine-protein kinase</keyword>
<dbReference type="eggNOG" id="ENOG502RYGJ">
    <property type="taxonomic scope" value="Eukaryota"/>
</dbReference>
<evidence type="ECO:0000256" key="3">
    <source>
        <dbReference type="ARBA" id="ARBA00022679"/>
    </source>
</evidence>
<dbReference type="InterPro" id="IPR011989">
    <property type="entry name" value="ARM-like"/>
</dbReference>
<evidence type="ECO:0000256" key="9">
    <source>
        <dbReference type="ARBA" id="ARBA00072818"/>
    </source>
</evidence>
<keyword evidence="5" id="KW-0418">Kinase</keyword>
<feature type="domain" description="Protein kinase" evidence="13">
    <location>
        <begin position="193"/>
        <end position="466"/>
    </location>
</feature>
<evidence type="ECO:0000313" key="14">
    <source>
        <dbReference type="EMBL" id="EMP34645.1"/>
    </source>
</evidence>
<evidence type="ECO:0000256" key="10">
    <source>
        <dbReference type="ARBA" id="ARBA00079669"/>
    </source>
</evidence>
<feature type="compositionally biased region" description="Basic and acidic residues" evidence="12">
    <location>
        <begin position="178"/>
        <end position="187"/>
    </location>
</feature>